<accession>A0A5P2ASH3</accession>
<dbReference type="AlphaFoldDB" id="A0A5P2ASH3"/>
<evidence type="ECO:0000313" key="3">
    <source>
        <dbReference type="Proteomes" id="UP000324106"/>
    </source>
</evidence>
<keyword evidence="1" id="KW-0812">Transmembrane</keyword>
<evidence type="ECO:0000256" key="1">
    <source>
        <dbReference type="SAM" id="Phobius"/>
    </source>
</evidence>
<keyword evidence="1" id="KW-1133">Transmembrane helix</keyword>
<feature type="transmembrane region" description="Helical" evidence="1">
    <location>
        <begin position="91"/>
        <end position="112"/>
    </location>
</feature>
<dbReference type="RefSeq" id="WP_150267320.1">
    <property type="nucleotide sequence ID" value="NZ_CP029194.1"/>
</dbReference>
<evidence type="ECO:0000313" key="2">
    <source>
        <dbReference type="EMBL" id="QES20560.1"/>
    </source>
</evidence>
<dbReference type="Proteomes" id="UP000324106">
    <property type="component" value="Chromosome"/>
</dbReference>
<feature type="transmembrane region" description="Helical" evidence="1">
    <location>
        <begin position="60"/>
        <end position="79"/>
    </location>
</feature>
<keyword evidence="1" id="KW-0472">Membrane</keyword>
<dbReference type="EMBL" id="CP029194">
    <property type="protein sequence ID" value="QES20560.1"/>
    <property type="molecule type" value="Genomic_DNA"/>
</dbReference>
<sequence length="157" mass="16106">MSDSDDGRTVGRMLRVAVPVLLLEASLTVAARAALAEPGEPARDAAMLLDVFTHPLLLPTWLGAVLLAAVVIVLPTVWMSEHLAGRFGGGADRWVPAVAAAGATLPVLPRALSAGSGPTDTAGAWLAAVVVLTVAALVTRRAGGARGRRRNMMTARG</sequence>
<protein>
    <submittedName>
        <fullName evidence="2">Uncharacterized protein</fullName>
    </submittedName>
</protein>
<reference evidence="2 3" key="1">
    <citation type="submission" date="2018-05" db="EMBL/GenBank/DDBJ databases">
        <title>Streptomyces venezuelae.</title>
        <authorList>
            <person name="Kim W."/>
            <person name="Lee N."/>
            <person name="Cho B.-K."/>
        </authorList>
    </citation>
    <scope>NUCLEOTIDE SEQUENCE [LARGE SCALE GENOMIC DNA]</scope>
    <source>
        <strain evidence="2 3">ATCC 15068</strain>
    </source>
</reference>
<organism evidence="2 3">
    <name type="scientific">Streptomyces venezuelae</name>
    <dbReference type="NCBI Taxonomy" id="54571"/>
    <lineage>
        <taxon>Bacteria</taxon>
        <taxon>Bacillati</taxon>
        <taxon>Actinomycetota</taxon>
        <taxon>Actinomycetes</taxon>
        <taxon>Kitasatosporales</taxon>
        <taxon>Streptomycetaceae</taxon>
        <taxon>Streptomyces</taxon>
    </lineage>
</organism>
<proteinExistence type="predicted"/>
<name>A0A5P2ASH3_STRVZ</name>
<gene>
    <name evidence="2" type="ORF">DEJ46_16720</name>
</gene>
<feature type="transmembrane region" description="Helical" evidence="1">
    <location>
        <begin position="124"/>
        <end position="143"/>
    </location>
</feature>